<comment type="caution">
    <text evidence="1">The sequence shown here is derived from an EMBL/GenBank/DDBJ whole genome shotgun (WGS) entry which is preliminary data.</text>
</comment>
<sequence length="617" mass="63900">MTEPTFGMTFIRDDSEPTSVVASDLSVVGLVLPSADADPAAFPYNVAVAFNSSDLASLSKLGTGPLYRAVVKINAQLARFQIAARIVAVRVPQGATVDETIANIVGDPAAGTGWYAMLQSGQRLGVIPRLLGSPGFTGKFSRTAGATNVSSAVKSGGNAGTGTLTLASSPAYGGSVKPGIYQVRCIGGSFAATAAAAEGNTGNGAVTGVGTGVGAAAGVYTATCFAAAANGGTFVVENPNGQTIGVVQVGQAYNGPVTFTIGDGSTDFAIGDRFTITVAPSVPANGGVFSVRDPDGAMLANATVGEAYTGAHIRFTIADGATDFAVGDGFDVTVGVTGGVAQANPICAALPQITNALLAKAYVGGPGTTVRDALDWRETITSENLIALDNWDIVRVGTSDVEEDGALVAIGQQVAADFEAGGIPMYAPANRPVQGIIGLKRYDSFSLTDGANDGQTLLANQIGITQRGELGLETAISDSGFVLICTDTCAEDPKWRMINVSRMRDYEHLALLRATRRRLGRTNITRHGIQAVLNDHIAFLSDLQARGAILPGWNVGFEEDKNNPENLRLGRIRTFYAAEEPPTLKHVTLDSRRNRESLNILIQDLVSNTDQLLGTAA</sequence>
<gene>
    <name evidence="1" type="ORF">GGR34_003692</name>
</gene>
<evidence type="ECO:0000313" key="1">
    <source>
        <dbReference type="EMBL" id="MBB4042007.1"/>
    </source>
</evidence>
<evidence type="ECO:0008006" key="3">
    <source>
        <dbReference type="Google" id="ProtNLM"/>
    </source>
</evidence>
<proteinExistence type="predicted"/>
<evidence type="ECO:0000313" key="2">
    <source>
        <dbReference type="Proteomes" id="UP000519439"/>
    </source>
</evidence>
<protein>
    <recommendedName>
        <fullName evidence="3">Phage tail protein</fullName>
    </recommendedName>
</protein>
<reference evidence="1 2" key="1">
    <citation type="submission" date="2020-08" db="EMBL/GenBank/DDBJ databases">
        <title>Genomic Encyclopedia of Type Strains, Phase IV (KMG-IV): sequencing the most valuable type-strain genomes for metagenomic binning, comparative biology and taxonomic classification.</title>
        <authorList>
            <person name="Goeker M."/>
        </authorList>
    </citation>
    <scope>NUCLEOTIDE SEQUENCE [LARGE SCALE GENOMIC DNA]</scope>
    <source>
        <strain evidence="1 2">DSM 15743</strain>
    </source>
</reference>
<keyword evidence="2" id="KW-1185">Reference proteome</keyword>
<accession>A0A7W6IIB3</accession>
<dbReference type="RefSeq" id="WP_051435217.1">
    <property type="nucleotide sequence ID" value="NZ_JACIDC010000018.1"/>
</dbReference>
<organism evidence="1 2">
    <name type="scientific">Microvirga flocculans</name>
    <dbReference type="NCBI Taxonomy" id="217168"/>
    <lineage>
        <taxon>Bacteria</taxon>
        <taxon>Pseudomonadati</taxon>
        <taxon>Pseudomonadota</taxon>
        <taxon>Alphaproteobacteria</taxon>
        <taxon>Hyphomicrobiales</taxon>
        <taxon>Methylobacteriaceae</taxon>
        <taxon>Microvirga</taxon>
    </lineage>
</organism>
<dbReference type="EMBL" id="JACIDC010000018">
    <property type="protein sequence ID" value="MBB4042007.1"/>
    <property type="molecule type" value="Genomic_DNA"/>
</dbReference>
<dbReference type="Proteomes" id="UP000519439">
    <property type="component" value="Unassembled WGS sequence"/>
</dbReference>
<name>A0A7W6IIB3_9HYPH</name>
<dbReference type="AlphaFoldDB" id="A0A7W6IIB3"/>